<dbReference type="AlphaFoldDB" id="A0A1U8G8P0"/>
<dbReference type="Pfam" id="PF01535">
    <property type="entry name" value="PPR"/>
    <property type="match status" value="3"/>
</dbReference>
<dbReference type="EMBL" id="AYRZ02000003">
    <property type="protein sequence ID" value="PHT87509.1"/>
    <property type="molecule type" value="Genomic_DNA"/>
</dbReference>
<feature type="repeat" description="PPR" evidence="3">
    <location>
        <begin position="193"/>
        <end position="227"/>
    </location>
</feature>
<dbReference type="Gramene" id="PHT87509">
    <property type="protein sequence ID" value="PHT87509"/>
    <property type="gene ID" value="T459_09615"/>
</dbReference>
<accession>A0A1U8G8P0</accession>
<feature type="repeat" description="PPR" evidence="3">
    <location>
        <begin position="370"/>
        <end position="405"/>
    </location>
</feature>
<name>A0A1U8G8P0_CAPAN</name>
<dbReference type="NCBIfam" id="TIGR00756">
    <property type="entry name" value="PPR"/>
    <property type="match status" value="5"/>
</dbReference>
<dbReference type="PANTHER" id="PTHR47447">
    <property type="entry name" value="OS03G0856100 PROTEIN"/>
    <property type="match status" value="1"/>
</dbReference>
<reference evidence="4 5" key="1">
    <citation type="journal article" date="2014" name="Nat. Genet.">
        <title>Genome sequence of the hot pepper provides insights into the evolution of pungency in Capsicum species.</title>
        <authorList>
            <person name="Kim S."/>
            <person name="Park M."/>
            <person name="Yeom S.I."/>
            <person name="Kim Y.M."/>
            <person name="Lee J.M."/>
            <person name="Lee H.A."/>
            <person name="Seo E."/>
            <person name="Choi J."/>
            <person name="Cheong K."/>
            <person name="Kim K.T."/>
            <person name="Jung K."/>
            <person name="Lee G.W."/>
            <person name="Oh S.K."/>
            <person name="Bae C."/>
            <person name="Kim S.B."/>
            <person name="Lee H.Y."/>
            <person name="Kim S.Y."/>
            <person name="Kim M.S."/>
            <person name="Kang B.C."/>
            <person name="Jo Y.D."/>
            <person name="Yang H.B."/>
            <person name="Jeong H.J."/>
            <person name="Kang W.H."/>
            <person name="Kwon J.K."/>
            <person name="Shin C."/>
            <person name="Lim J.Y."/>
            <person name="Park J.H."/>
            <person name="Huh J.H."/>
            <person name="Kim J.S."/>
            <person name="Kim B.D."/>
            <person name="Cohen O."/>
            <person name="Paran I."/>
            <person name="Suh M.C."/>
            <person name="Lee S.B."/>
            <person name="Kim Y.K."/>
            <person name="Shin Y."/>
            <person name="Noh S.J."/>
            <person name="Park J."/>
            <person name="Seo Y.S."/>
            <person name="Kwon S.Y."/>
            <person name="Kim H.A."/>
            <person name="Park J.M."/>
            <person name="Kim H.J."/>
            <person name="Choi S.B."/>
            <person name="Bosland P.W."/>
            <person name="Reeves G."/>
            <person name="Jo S.H."/>
            <person name="Lee B.W."/>
            <person name="Cho H.T."/>
            <person name="Choi H.S."/>
            <person name="Lee M.S."/>
            <person name="Yu Y."/>
            <person name="Do Choi Y."/>
            <person name="Park B.S."/>
            <person name="van Deynze A."/>
            <person name="Ashrafi H."/>
            <person name="Hill T."/>
            <person name="Kim W.T."/>
            <person name="Pai H.S."/>
            <person name="Ahn H.K."/>
            <person name="Yeam I."/>
            <person name="Giovannoni J.J."/>
            <person name="Rose J.K."/>
            <person name="Sorensen I."/>
            <person name="Lee S.J."/>
            <person name="Kim R.W."/>
            <person name="Choi I.Y."/>
            <person name="Choi B.S."/>
            <person name="Lim J.S."/>
            <person name="Lee Y.H."/>
            <person name="Choi D."/>
        </authorList>
    </citation>
    <scope>NUCLEOTIDE SEQUENCE [LARGE SCALE GENOMIC DNA]</scope>
    <source>
        <strain evidence="5">cv. CM334</strain>
    </source>
</reference>
<dbReference type="Pfam" id="PF13812">
    <property type="entry name" value="PPR_3"/>
    <property type="match status" value="1"/>
</dbReference>
<dbReference type="Gene3D" id="1.25.40.10">
    <property type="entry name" value="Tetratricopeptide repeat domain"/>
    <property type="match status" value="3"/>
</dbReference>
<protein>
    <recommendedName>
        <fullName evidence="6">Pentatricopeptide repeat-containing protein At2g38420, mitochondrial</fullName>
    </recommendedName>
</protein>
<reference evidence="4 5" key="2">
    <citation type="journal article" date="2017" name="Genome Biol.">
        <title>New reference genome sequences of hot pepper reveal the massive evolution of plant disease-resistance genes by retroduplication.</title>
        <authorList>
            <person name="Kim S."/>
            <person name="Park J."/>
            <person name="Yeom S.I."/>
            <person name="Kim Y.M."/>
            <person name="Seo E."/>
            <person name="Kim K.T."/>
            <person name="Kim M.S."/>
            <person name="Lee J.M."/>
            <person name="Cheong K."/>
            <person name="Shin H.S."/>
            <person name="Kim S.B."/>
            <person name="Han K."/>
            <person name="Lee J."/>
            <person name="Park M."/>
            <person name="Lee H.A."/>
            <person name="Lee H.Y."/>
            <person name="Lee Y."/>
            <person name="Oh S."/>
            <person name="Lee J.H."/>
            <person name="Choi E."/>
            <person name="Choi E."/>
            <person name="Lee S.E."/>
            <person name="Jeon J."/>
            <person name="Kim H."/>
            <person name="Choi G."/>
            <person name="Song H."/>
            <person name="Lee J."/>
            <person name="Lee S.C."/>
            <person name="Kwon J.K."/>
            <person name="Lee H.Y."/>
            <person name="Koo N."/>
            <person name="Hong Y."/>
            <person name="Kim R.W."/>
            <person name="Kang W.H."/>
            <person name="Huh J.H."/>
            <person name="Kang B.C."/>
            <person name="Yang T.J."/>
            <person name="Lee Y.H."/>
            <person name="Bennetzen J.L."/>
            <person name="Choi D."/>
        </authorList>
    </citation>
    <scope>NUCLEOTIDE SEQUENCE [LARGE SCALE GENOMIC DNA]</scope>
    <source>
        <strain evidence="5">cv. CM334</strain>
    </source>
</reference>
<feature type="repeat" description="PPR" evidence="3">
    <location>
        <begin position="300"/>
        <end position="334"/>
    </location>
</feature>
<evidence type="ECO:0008006" key="6">
    <source>
        <dbReference type="Google" id="ProtNLM"/>
    </source>
</evidence>
<evidence type="ECO:0000313" key="4">
    <source>
        <dbReference type="EMBL" id="PHT87509.1"/>
    </source>
</evidence>
<evidence type="ECO:0000313" key="5">
    <source>
        <dbReference type="Proteomes" id="UP000222542"/>
    </source>
</evidence>
<dbReference type="SMR" id="A0A1U8G8P0"/>
<proteinExistence type="inferred from homology"/>
<evidence type="ECO:0000256" key="1">
    <source>
        <dbReference type="ARBA" id="ARBA00007626"/>
    </source>
</evidence>
<feature type="repeat" description="PPR" evidence="3">
    <location>
        <begin position="335"/>
        <end position="369"/>
    </location>
</feature>
<keyword evidence="5" id="KW-1185">Reference proteome</keyword>
<comment type="caution">
    <text evidence="4">The sequence shown here is derived from an EMBL/GenBank/DDBJ whole genome shotgun (WGS) entry which is preliminary data.</text>
</comment>
<organism evidence="4 5">
    <name type="scientific">Capsicum annuum</name>
    <name type="common">Capsicum pepper</name>
    <dbReference type="NCBI Taxonomy" id="4072"/>
    <lineage>
        <taxon>Eukaryota</taxon>
        <taxon>Viridiplantae</taxon>
        <taxon>Streptophyta</taxon>
        <taxon>Embryophyta</taxon>
        <taxon>Tracheophyta</taxon>
        <taxon>Spermatophyta</taxon>
        <taxon>Magnoliopsida</taxon>
        <taxon>eudicotyledons</taxon>
        <taxon>Gunneridae</taxon>
        <taxon>Pentapetalae</taxon>
        <taxon>asterids</taxon>
        <taxon>lamiids</taxon>
        <taxon>Solanales</taxon>
        <taxon>Solanaceae</taxon>
        <taxon>Solanoideae</taxon>
        <taxon>Capsiceae</taxon>
        <taxon>Capsicum</taxon>
    </lineage>
</organism>
<dbReference type="Proteomes" id="UP000222542">
    <property type="component" value="Unassembled WGS sequence"/>
</dbReference>
<dbReference type="InterPro" id="IPR002885">
    <property type="entry name" value="PPR_rpt"/>
</dbReference>
<gene>
    <name evidence="4" type="ORF">T459_09615</name>
</gene>
<feature type="repeat" description="PPR" evidence="3">
    <location>
        <begin position="406"/>
        <end position="440"/>
    </location>
</feature>
<dbReference type="OMA" id="RMLGCME"/>
<feature type="repeat" description="PPR" evidence="3">
    <location>
        <begin position="441"/>
        <end position="475"/>
    </location>
</feature>
<dbReference type="PANTHER" id="PTHR47447:SF17">
    <property type="entry name" value="OS12G0638900 PROTEIN"/>
    <property type="match status" value="1"/>
</dbReference>
<sequence>MSLCRRFFPCHIKLPYSSHSFSAGNNYYLRKRRKWPLSPYKAKWQQTFTHQLAMQKLIESVNKYPKTHLLSILIDSFSAYQSNPTPNAYYFILKILTQNPSTWDQIPQVLDHIRKVENFETPEYIFTYLIKFYGVSKMNYLAVEMFFTMPAFRCNPSVKSLNALIWVLCNNNCDLRIVLQVLVKSQFMNIWVEESTLMILIRALCTLGKANNAVDLLHLMVDSGFNLDGNICSLILSTMAEVKECQGVDIWGVLEEMRKLGYSPKRVDLCNVMRFCVINGKGMDALEVLNKMKMSRMVPDIVCYNLALNGLILEGEYSKADELFDELLVLGLVPVVVTYNVYISGLCKQDKVHEALRMLRCMEDLGCKPEMNTYNTILEALCRSRTMLSTAKEVFGQMKLKGLQLSSHTYELVVNCMIRNGEVGEAYNLLHEMVGMGFVPRSITFDGLIHLLCQRGWCSEAMELLSVMVTMNVVPGVRSREALVEALSDSSKMRNKEMHK</sequence>
<comment type="similarity">
    <text evidence="1">Belongs to the PPR family. P subfamily.</text>
</comment>
<dbReference type="PROSITE" id="PS51375">
    <property type="entry name" value="PPR"/>
    <property type="match status" value="6"/>
</dbReference>
<dbReference type="OrthoDB" id="185373at2759"/>
<dbReference type="Pfam" id="PF13041">
    <property type="entry name" value="PPR_2"/>
    <property type="match status" value="1"/>
</dbReference>
<dbReference type="KEGG" id="cann:107863114"/>
<evidence type="ECO:0000256" key="2">
    <source>
        <dbReference type="ARBA" id="ARBA00022737"/>
    </source>
</evidence>
<dbReference type="InterPro" id="IPR011990">
    <property type="entry name" value="TPR-like_helical_dom_sf"/>
</dbReference>
<evidence type="ECO:0000256" key="3">
    <source>
        <dbReference type="PROSITE-ProRule" id="PRU00708"/>
    </source>
</evidence>
<keyword evidence="2" id="KW-0677">Repeat</keyword>